<keyword evidence="2" id="KW-0812">Transmembrane</keyword>
<dbReference type="Proteomes" id="UP001597475">
    <property type="component" value="Unassembled WGS sequence"/>
</dbReference>
<feature type="region of interest" description="Disordered" evidence="1">
    <location>
        <begin position="183"/>
        <end position="246"/>
    </location>
</feature>
<name>A0ABW5P3J9_9DEIO</name>
<feature type="compositionally biased region" description="Low complexity" evidence="1">
    <location>
        <begin position="183"/>
        <end position="196"/>
    </location>
</feature>
<evidence type="ECO:0000313" key="4">
    <source>
        <dbReference type="Proteomes" id="UP001597475"/>
    </source>
</evidence>
<dbReference type="RefSeq" id="WP_386844034.1">
    <property type="nucleotide sequence ID" value="NZ_JBHUMK010000022.1"/>
</dbReference>
<protein>
    <submittedName>
        <fullName evidence="3">Phage holin family protein</fullName>
    </submittedName>
</protein>
<accession>A0ABW5P3J9</accession>
<gene>
    <name evidence="3" type="ORF">ACFSR9_06045</name>
</gene>
<keyword evidence="2" id="KW-0472">Membrane</keyword>
<feature type="compositionally biased region" description="Basic and acidic residues" evidence="1">
    <location>
        <begin position="236"/>
        <end position="246"/>
    </location>
</feature>
<keyword evidence="4" id="KW-1185">Reference proteome</keyword>
<evidence type="ECO:0000256" key="2">
    <source>
        <dbReference type="SAM" id="Phobius"/>
    </source>
</evidence>
<feature type="transmembrane region" description="Helical" evidence="2">
    <location>
        <begin position="76"/>
        <end position="99"/>
    </location>
</feature>
<feature type="compositionally biased region" description="Basic and acidic residues" evidence="1">
    <location>
        <begin position="201"/>
        <end position="217"/>
    </location>
</feature>
<dbReference type="EMBL" id="JBHUMK010000022">
    <property type="protein sequence ID" value="MFD2609004.1"/>
    <property type="molecule type" value="Genomic_DNA"/>
</dbReference>
<dbReference type="InterPro" id="IPR009937">
    <property type="entry name" value="Phage_holin_3_6"/>
</dbReference>
<reference evidence="4" key="1">
    <citation type="journal article" date="2019" name="Int. J. Syst. Evol. Microbiol.">
        <title>The Global Catalogue of Microorganisms (GCM) 10K type strain sequencing project: providing services to taxonomists for standard genome sequencing and annotation.</title>
        <authorList>
            <consortium name="The Broad Institute Genomics Platform"/>
            <consortium name="The Broad Institute Genome Sequencing Center for Infectious Disease"/>
            <person name="Wu L."/>
            <person name="Ma J."/>
        </authorList>
    </citation>
    <scope>NUCLEOTIDE SEQUENCE [LARGE SCALE GENOMIC DNA]</scope>
    <source>
        <strain evidence="4">KCTC 33842</strain>
    </source>
</reference>
<dbReference type="Pfam" id="PF07332">
    <property type="entry name" value="Phage_holin_3_6"/>
    <property type="match status" value="1"/>
</dbReference>
<feature type="transmembrane region" description="Helical" evidence="2">
    <location>
        <begin position="41"/>
        <end position="70"/>
    </location>
</feature>
<organism evidence="3 4">
    <name type="scientific">Deinococcus taklimakanensis</name>
    <dbReference type="NCBI Taxonomy" id="536443"/>
    <lineage>
        <taxon>Bacteria</taxon>
        <taxon>Thermotogati</taxon>
        <taxon>Deinococcota</taxon>
        <taxon>Deinococci</taxon>
        <taxon>Deinococcales</taxon>
        <taxon>Deinococcaceae</taxon>
        <taxon>Deinococcus</taxon>
    </lineage>
</organism>
<sequence>MEERKSMGGALVDVFDAGLTLVKAEINNVGRKAGEMAKAKGVGAVLLLAAVGPLIMGLIFLILMLFYGLMALGLPAWASALIIALLSFVLTGALVLLGIKKLGAEVDTREPLMRRDELDWEGREADLGGAQAAPAVAAAPVSTATYAAATPHTGDRVTYTVTSGTAYQGQMGGATGAAAASADTATQRAAAPNADTVTSKTESHAHGGHGHDDDPNIRRIVVLDDQPGIRVSTDPTFREDMSKEGY</sequence>
<keyword evidence="2" id="KW-1133">Transmembrane helix</keyword>
<proteinExistence type="predicted"/>
<evidence type="ECO:0000256" key="1">
    <source>
        <dbReference type="SAM" id="MobiDB-lite"/>
    </source>
</evidence>
<evidence type="ECO:0000313" key="3">
    <source>
        <dbReference type="EMBL" id="MFD2609004.1"/>
    </source>
</evidence>
<comment type="caution">
    <text evidence="3">The sequence shown here is derived from an EMBL/GenBank/DDBJ whole genome shotgun (WGS) entry which is preliminary data.</text>
</comment>